<keyword evidence="1" id="KW-0472">Membrane</keyword>
<name>A0A2I0VPS2_9ASPA</name>
<dbReference type="EMBL" id="KZ503342">
    <property type="protein sequence ID" value="PKU65414.1"/>
    <property type="molecule type" value="Genomic_DNA"/>
</dbReference>
<keyword evidence="1" id="KW-0812">Transmembrane</keyword>
<reference evidence="2 3" key="2">
    <citation type="journal article" date="2017" name="Nature">
        <title>The Apostasia genome and the evolution of orchids.</title>
        <authorList>
            <person name="Zhang G.Q."/>
            <person name="Liu K.W."/>
            <person name="Li Z."/>
            <person name="Lohaus R."/>
            <person name="Hsiao Y.Y."/>
            <person name="Niu S.C."/>
            <person name="Wang J.Y."/>
            <person name="Lin Y.C."/>
            <person name="Xu Q."/>
            <person name="Chen L.J."/>
            <person name="Yoshida K."/>
            <person name="Fujiwara S."/>
            <person name="Wang Z.W."/>
            <person name="Zhang Y.Q."/>
            <person name="Mitsuda N."/>
            <person name="Wang M."/>
            <person name="Liu G.H."/>
            <person name="Pecoraro L."/>
            <person name="Huang H.X."/>
            <person name="Xiao X.J."/>
            <person name="Lin M."/>
            <person name="Wu X.Y."/>
            <person name="Wu W.L."/>
            <person name="Chen Y.Y."/>
            <person name="Chang S.B."/>
            <person name="Sakamoto S."/>
            <person name="Ohme-Takagi M."/>
            <person name="Yagi M."/>
            <person name="Zeng S.J."/>
            <person name="Shen C.Y."/>
            <person name="Yeh C.M."/>
            <person name="Luo Y.B."/>
            <person name="Tsai W.C."/>
            <person name="Van de Peer Y."/>
            <person name="Liu Z.J."/>
        </authorList>
    </citation>
    <scope>NUCLEOTIDE SEQUENCE [LARGE SCALE GENOMIC DNA]</scope>
    <source>
        <tissue evidence="2">The whole plant</tissue>
    </source>
</reference>
<evidence type="ECO:0000313" key="3">
    <source>
        <dbReference type="Proteomes" id="UP000233837"/>
    </source>
</evidence>
<proteinExistence type="predicted"/>
<dbReference type="AlphaFoldDB" id="A0A2I0VPS2"/>
<protein>
    <submittedName>
        <fullName evidence="2">F-box protein</fullName>
    </submittedName>
</protein>
<keyword evidence="1" id="KW-1133">Transmembrane helix</keyword>
<accession>A0A2I0VPS2</accession>
<evidence type="ECO:0000313" key="2">
    <source>
        <dbReference type="EMBL" id="PKU65414.1"/>
    </source>
</evidence>
<reference evidence="2 3" key="1">
    <citation type="journal article" date="2016" name="Sci. Rep.">
        <title>The Dendrobium catenatum Lindl. genome sequence provides insights into polysaccharide synthase, floral development and adaptive evolution.</title>
        <authorList>
            <person name="Zhang G.Q."/>
            <person name="Xu Q."/>
            <person name="Bian C."/>
            <person name="Tsai W.C."/>
            <person name="Yeh C.M."/>
            <person name="Liu K.W."/>
            <person name="Yoshida K."/>
            <person name="Zhang L.S."/>
            <person name="Chang S.B."/>
            <person name="Chen F."/>
            <person name="Shi Y."/>
            <person name="Su Y.Y."/>
            <person name="Zhang Y.Q."/>
            <person name="Chen L.J."/>
            <person name="Yin Y."/>
            <person name="Lin M."/>
            <person name="Huang H."/>
            <person name="Deng H."/>
            <person name="Wang Z.W."/>
            <person name="Zhu S.L."/>
            <person name="Zhao X."/>
            <person name="Deng C."/>
            <person name="Niu S.C."/>
            <person name="Huang J."/>
            <person name="Wang M."/>
            <person name="Liu G.H."/>
            <person name="Yang H.J."/>
            <person name="Xiao X.J."/>
            <person name="Hsiao Y.Y."/>
            <person name="Wu W.L."/>
            <person name="Chen Y.Y."/>
            <person name="Mitsuda N."/>
            <person name="Ohme-Takagi M."/>
            <person name="Luo Y.B."/>
            <person name="Van de Peer Y."/>
            <person name="Liu Z.J."/>
        </authorList>
    </citation>
    <scope>NUCLEOTIDE SEQUENCE [LARGE SCALE GENOMIC DNA]</scope>
    <source>
        <tissue evidence="2">The whole plant</tissue>
    </source>
</reference>
<gene>
    <name evidence="2" type="ORF">MA16_Dca013559</name>
</gene>
<dbReference type="SUPFAM" id="SSF81383">
    <property type="entry name" value="F-box domain"/>
    <property type="match status" value="1"/>
</dbReference>
<dbReference type="Proteomes" id="UP000233837">
    <property type="component" value="Unassembled WGS sequence"/>
</dbReference>
<dbReference type="InterPro" id="IPR045283">
    <property type="entry name" value="AT3G44326-like"/>
</dbReference>
<sequence>MAIPSTSTSTSTSIEDLHPDVLTRTLRLLDGPTLAAACSATSHLRSLSSQSDLWLHLCLSTWPSLHHPRILPFLSISPRSFFSDAFPFPDAFAAGEVQLPDQLISAVDIYHRGVHIFSRVIETDTSSPWFRGSPFLIDAMEEKAEAVLPGASISPEELTLSWILIDPAMGRAVNVSSRRAVGMERNCYTGETMVRFASAAAAGERVIGAVVTCEEGTGHVRDVVLTAEDIDGACVSGEEALKFVRAMMEARRKGRGRLEEEEEAKQRYLEYLRRKRRRKESRARREGVLDMCCTAVGVAVFFAFLSLIAFR</sequence>
<keyword evidence="3" id="KW-1185">Reference proteome</keyword>
<feature type="transmembrane region" description="Helical" evidence="1">
    <location>
        <begin position="287"/>
        <end position="310"/>
    </location>
</feature>
<dbReference type="OrthoDB" id="671172at2759"/>
<dbReference type="PANTHER" id="PTHR33736:SF13">
    <property type="entry name" value="OS11G0155100 PROTEIN"/>
    <property type="match status" value="1"/>
</dbReference>
<evidence type="ECO:0000256" key="1">
    <source>
        <dbReference type="SAM" id="Phobius"/>
    </source>
</evidence>
<organism evidence="2 3">
    <name type="scientific">Dendrobium catenatum</name>
    <dbReference type="NCBI Taxonomy" id="906689"/>
    <lineage>
        <taxon>Eukaryota</taxon>
        <taxon>Viridiplantae</taxon>
        <taxon>Streptophyta</taxon>
        <taxon>Embryophyta</taxon>
        <taxon>Tracheophyta</taxon>
        <taxon>Spermatophyta</taxon>
        <taxon>Magnoliopsida</taxon>
        <taxon>Liliopsida</taxon>
        <taxon>Asparagales</taxon>
        <taxon>Orchidaceae</taxon>
        <taxon>Epidendroideae</taxon>
        <taxon>Malaxideae</taxon>
        <taxon>Dendrobiinae</taxon>
        <taxon>Dendrobium</taxon>
    </lineage>
</organism>
<dbReference type="PANTHER" id="PTHR33736">
    <property type="entry name" value="F-BOX PROTEIN-RELATED"/>
    <property type="match status" value="1"/>
</dbReference>
<dbReference type="InterPro" id="IPR036047">
    <property type="entry name" value="F-box-like_dom_sf"/>
</dbReference>